<evidence type="ECO:0000256" key="4">
    <source>
        <dbReference type="ARBA" id="ARBA00023125"/>
    </source>
</evidence>
<evidence type="ECO:0000256" key="1">
    <source>
        <dbReference type="ARBA" id="ARBA00005446"/>
    </source>
</evidence>
<evidence type="ECO:0000259" key="9">
    <source>
        <dbReference type="PROSITE" id="PS51194"/>
    </source>
</evidence>
<keyword evidence="11" id="KW-1185">Reference proteome</keyword>
<evidence type="ECO:0000313" key="11">
    <source>
        <dbReference type="Proteomes" id="UP000594468"/>
    </source>
</evidence>
<dbReference type="SUPFAM" id="SSF52540">
    <property type="entry name" value="P-loop containing nucleoside triphosphate hydrolases"/>
    <property type="match status" value="1"/>
</dbReference>
<dbReference type="InterPro" id="IPR011545">
    <property type="entry name" value="DEAD/DEAH_box_helicase_dom"/>
</dbReference>
<dbReference type="RefSeq" id="WP_195171077.1">
    <property type="nucleotide sequence ID" value="NZ_CP062983.1"/>
</dbReference>
<keyword evidence="10" id="KW-0378">Hydrolase</keyword>
<proteinExistence type="inferred from homology"/>
<keyword evidence="4" id="KW-0238">DNA-binding</keyword>
<dbReference type="GO" id="GO:0000724">
    <property type="term" value="P:double-strand break repair via homologous recombination"/>
    <property type="evidence" value="ECO:0007669"/>
    <property type="project" value="TreeGrafter"/>
</dbReference>
<keyword evidence="2" id="KW-0547">Nucleotide-binding</keyword>
<keyword evidence="10" id="KW-0347">Helicase</keyword>
<evidence type="ECO:0000259" key="8">
    <source>
        <dbReference type="PROSITE" id="PS51192"/>
    </source>
</evidence>
<feature type="domain" description="Helicase C-terminal" evidence="9">
    <location>
        <begin position="399"/>
        <end position="546"/>
    </location>
</feature>
<dbReference type="NCBIfam" id="NF041063">
    <property type="entry name" value="DpdF"/>
    <property type="match status" value="1"/>
</dbReference>
<dbReference type="PROSITE" id="PS51192">
    <property type="entry name" value="HELICASE_ATP_BIND_1"/>
    <property type="match status" value="1"/>
</dbReference>
<dbReference type="SMART" id="SM00487">
    <property type="entry name" value="DEXDc"/>
    <property type="match status" value="1"/>
</dbReference>
<dbReference type="GO" id="GO:0005737">
    <property type="term" value="C:cytoplasm"/>
    <property type="evidence" value="ECO:0007669"/>
    <property type="project" value="TreeGrafter"/>
</dbReference>
<keyword evidence="5" id="KW-0413">Isomerase</keyword>
<dbReference type="SMART" id="SM00490">
    <property type="entry name" value="HELICc"/>
    <property type="match status" value="1"/>
</dbReference>
<evidence type="ECO:0000256" key="7">
    <source>
        <dbReference type="ARBA" id="ARBA00034808"/>
    </source>
</evidence>
<comment type="similarity">
    <text evidence="1">Belongs to the helicase family. RecQ subfamily.</text>
</comment>
<dbReference type="Pfam" id="PF00270">
    <property type="entry name" value="DEAD"/>
    <property type="match status" value="1"/>
</dbReference>
<evidence type="ECO:0000256" key="2">
    <source>
        <dbReference type="ARBA" id="ARBA00022741"/>
    </source>
</evidence>
<dbReference type="GO" id="GO:0005524">
    <property type="term" value="F:ATP binding"/>
    <property type="evidence" value="ECO:0007669"/>
    <property type="project" value="UniProtKB-KW"/>
</dbReference>
<dbReference type="GO" id="GO:0043138">
    <property type="term" value="F:3'-5' DNA helicase activity"/>
    <property type="evidence" value="ECO:0007669"/>
    <property type="project" value="UniProtKB-EC"/>
</dbReference>
<dbReference type="Pfam" id="PF00271">
    <property type="entry name" value="Helicase_C"/>
    <property type="match status" value="1"/>
</dbReference>
<dbReference type="InterPro" id="IPR027417">
    <property type="entry name" value="P-loop_NTPase"/>
</dbReference>
<feature type="domain" description="Helicase ATP-binding" evidence="8">
    <location>
        <begin position="180"/>
        <end position="371"/>
    </location>
</feature>
<reference evidence="10 11" key="1">
    <citation type="submission" date="2020-02" db="EMBL/GenBank/DDBJ databases">
        <authorList>
            <person name="Zheng R.K."/>
            <person name="Sun C.M."/>
        </authorList>
    </citation>
    <scope>NUCLEOTIDE SEQUENCE [LARGE SCALE GENOMIC DNA]</scope>
    <source>
        <strain evidence="11">rifampicinis</strain>
    </source>
</reference>
<dbReference type="EC" id="5.6.2.4" evidence="7"/>
<keyword evidence="3" id="KW-0067">ATP-binding</keyword>
<dbReference type="Proteomes" id="UP000594468">
    <property type="component" value="Chromosome"/>
</dbReference>
<accession>A0A7S8IFI9</accession>
<evidence type="ECO:0000313" key="10">
    <source>
        <dbReference type="EMBL" id="QPC83008.1"/>
    </source>
</evidence>
<evidence type="ECO:0000256" key="3">
    <source>
        <dbReference type="ARBA" id="ARBA00022840"/>
    </source>
</evidence>
<comment type="catalytic activity">
    <reaction evidence="6">
        <text>Couples ATP hydrolysis with the unwinding of duplex DNA by translocating in the 3'-5' direction.</text>
        <dbReference type="EC" id="5.6.2.4"/>
    </reaction>
</comment>
<evidence type="ECO:0000256" key="5">
    <source>
        <dbReference type="ARBA" id="ARBA00023235"/>
    </source>
</evidence>
<dbReference type="GO" id="GO:0005694">
    <property type="term" value="C:chromosome"/>
    <property type="evidence" value="ECO:0007669"/>
    <property type="project" value="TreeGrafter"/>
</dbReference>
<dbReference type="PROSITE" id="PS51194">
    <property type="entry name" value="HELICASE_CTER"/>
    <property type="match status" value="1"/>
</dbReference>
<dbReference type="EMBL" id="CP062983">
    <property type="protein sequence ID" value="QPC83008.1"/>
    <property type="molecule type" value="Genomic_DNA"/>
</dbReference>
<dbReference type="PANTHER" id="PTHR13710">
    <property type="entry name" value="DNA HELICASE RECQ FAMILY MEMBER"/>
    <property type="match status" value="1"/>
</dbReference>
<dbReference type="GO" id="GO:0003677">
    <property type="term" value="F:DNA binding"/>
    <property type="evidence" value="ECO:0007669"/>
    <property type="project" value="UniProtKB-KW"/>
</dbReference>
<dbReference type="InterPro" id="IPR001650">
    <property type="entry name" value="Helicase_C-like"/>
</dbReference>
<dbReference type="AlphaFoldDB" id="A0A7S8IFI9"/>
<dbReference type="Gene3D" id="3.40.50.300">
    <property type="entry name" value="P-loop containing nucleotide triphosphate hydrolases"/>
    <property type="match status" value="2"/>
</dbReference>
<gene>
    <name evidence="10" type="ORF">G4Y79_01135</name>
</gene>
<dbReference type="KEGG" id="pmet:G4Y79_01135"/>
<organism evidence="10 11">
    <name type="scientific">Phototrophicus methaneseepsis</name>
    <dbReference type="NCBI Taxonomy" id="2710758"/>
    <lineage>
        <taxon>Bacteria</taxon>
        <taxon>Bacillati</taxon>
        <taxon>Chloroflexota</taxon>
        <taxon>Candidatus Thermofontia</taxon>
        <taxon>Phototrophicales</taxon>
        <taxon>Phototrophicaceae</taxon>
        <taxon>Phototrophicus</taxon>
    </lineage>
</organism>
<dbReference type="InterPro" id="IPR014001">
    <property type="entry name" value="Helicase_ATP-bd"/>
</dbReference>
<dbReference type="PANTHER" id="PTHR13710:SF105">
    <property type="entry name" value="ATP-DEPENDENT DNA HELICASE Q1"/>
    <property type="match status" value="1"/>
</dbReference>
<evidence type="ECO:0000256" key="6">
    <source>
        <dbReference type="ARBA" id="ARBA00034617"/>
    </source>
</evidence>
<sequence length="902" mass="102734">MESRIGLFLDVGANTMNNEQKILAILKETLAAGNTTKSMPPNLSSIITDEIAVARSQILFRFWDVYHLFIQQQIGVNDFLILLRQLIRTYGSVAIHLRIWQQIVEKVSDFGIAGRDLGNETIETSAFDWTSSWLDDASNIDRFENRILDEKIIGDGLIASMEGNWITYRSAAQKIAVDSWLFASEGTTTLVSLPTGSGKSLCTILPAWYESRGGAVAKGTTIVIVPTVALAYDQQKQAQRFFPQSRGDLFEPLTRTGATSQEERKDIEQAILDGTLPILYTSPESLLQSNLYYTCLKAAKRGLITRFVIDEAHLIEIWGADFRPEFQLLSTYRRLLLQASGGKLKTLLLSATITPKGFDTLAHLFSEQNRLITIQANQLRNEIEYYFNFSQRESTRRSRVLEALRYLPRPAILYVTQPEQAEEWINILHREGYSRIDAFHGKTPSSRRYELIQEWSADKIDIMVATSAFGLGVDKRHVRTVIHATLPENLDRLYQEVGRGGRDGCRAISLVCIAEDDHSIALSLTPKRITVEKAYPRWRAMIDDAKNHPNVNDVILVNRDATRKNEPTMRPGPTNQEWNYRMLLMMQRAGMLEIAEVPPISSDDEQEINWLPIRILKPEIYNNKKSFETAFEVFRTSEIESIKQSVQNTFQLIAGYVKKKSGDIENPLNSCLALKIGRTYERSQLACSGCPTCRNIPLSERPYLPQPIEFQIDYPDDLATEIKSQQILDQTGSIQQKMSGWNQFTLTWIGDLDVRTLSNHLGDIAGIIWRGFEQIIYPESLFEDNKSIHTFIKALSKVDTGRNEFLHRVIPARWLVNLNVPILPLNTLVIYPTNPSLAQALYERIVDAKTDNIYLPSTLNIVHIDQRFKDGRKFIDVVDGLNEPIEWFVQAEEEQEDDFTLF</sequence>
<dbReference type="GO" id="GO:0009378">
    <property type="term" value="F:four-way junction helicase activity"/>
    <property type="evidence" value="ECO:0007669"/>
    <property type="project" value="TreeGrafter"/>
</dbReference>
<name>A0A7S8IFI9_9CHLR</name>
<protein>
    <recommendedName>
        <fullName evidence="7">DNA 3'-5' helicase</fullName>
        <ecNumber evidence="7">5.6.2.4</ecNumber>
    </recommendedName>
</protein>